<keyword evidence="5" id="KW-1185">Reference proteome</keyword>
<dbReference type="PANTHER" id="PTHR43580:SF2">
    <property type="entry name" value="CYTOKINE-LIKE NUCLEAR FACTOR N-PAC"/>
    <property type="match status" value="1"/>
</dbReference>
<proteinExistence type="inferred from homology"/>
<dbReference type="GO" id="GO:0031491">
    <property type="term" value="F:nucleosome binding"/>
    <property type="evidence" value="ECO:0007669"/>
    <property type="project" value="TreeGrafter"/>
</dbReference>
<name>A0A4Z1PE42_9PEZI</name>
<dbReference type="AlphaFoldDB" id="A0A4Z1PE42"/>
<gene>
    <name evidence="4" type="ORF">E6O75_ATG01296</name>
</gene>
<evidence type="ECO:0000256" key="1">
    <source>
        <dbReference type="ARBA" id="ARBA00007598"/>
    </source>
</evidence>
<dbReference type="InterPro" id="IPR051265">
    <property type="entry name" value="HIBADH-related_NP60_sf"/>
</dbReference>
<dbReference type="InterPro" id="IPR008927">
    <property type="entry name" value="6-PGluconate_DH-like_C_sf"/>
</dbReference>
<organism evidence="4 5">
    <name type="scientific">Venturia nashicola</name>
    <dbReference type="NCBI Taxonomy" id="86259"/>
    <lineage>
        <taxon>Eukaryota</taxon>
        <taxon>Fungi</taxon>
        <taxon>Dikarya</taxon>
        <taxon>Ascomycota</taxon>
        <taxon>Pezizomycotina</taxon>
        <taxon>Dothideomycetes</taxon>
        <taxon>Pleosporomycetidae</taxon>
        <taxon>Venturiales</taxon>
        <taxon>Venturiaceae</taxon>
        <taxon>Venturia</taxon>
    </lineage>
</organism>
<evidence type="ECO:0000259" key="3">
    <source>
        <dbReference type="Pfam" id="PF09130"/>
    </source>
</evidence>
<protein>
    <submittedName>
        <fullName evidence="4">6-phosphogluconate dehydrogenase C-terminal domain-like protein</fullName>
    </submittedName>
</protein>
<dbReference type="EMBL" id="SNSC02000002">
    <property type="protein sequence ID" value="TID26803.1"/>
    <property type="molecule type" value="Genomic_DNA"/>
</dbReference>
<dbReference type="InterPro" id="IPR036291">
    <property type="entry name" value="NAD(P)-bd_dom_sf"/>
</dbReference>
<dbReference type="GO" id="GO:0000785">
    <property type="term" value="C:chromatin"/>
    <property type="evidence" value="ECO:0007669"/>
    <property type="project" value="TreeGrafter"/>
</dbReference>
<accession>A0A4Z1PE42</accession>
<dbReference type="GO" id="GO:0003677">
    <property type="term" value="F:DNA binding"/>
    <property type="evidence" value="ECO:0007669"/>
    <property type="project" value="TreeGrafter"/>
</dbReference>
<dbReference type="STRING" id="86259.A0A4Z1PE42"/>
<dbReference type="SUPFAM" id="SSF48179">
    <property type="entry name" value="6-phosphogluconate dehydrogenase C-terminal domain-like"/>
    <property type="match status" value="1"/>
</dbReference>
<dbReference type="OrthoDB" id="9988102at2759"/>
<dbReference type="InterPro" id="IPR013328">
    <property type="entry name" value="6PGD_dom2"/>
</dbReference>
<dbReference type="SUPFAM" id="SSF51735">
    <property type="entry name" value="NAD(P)-binding Rossmann-fold domains"/>
    <property type="match status" value="1"/>
</dbReference>
<dbReference type="Pfam" id="PF09130">
    <property type="entry name" value="DUF1932"/>
    <property type="match status" value="1"/>
</dbReference>
<evidence type="ECO:0000259" key="2">
    <source>
        <dbReference type="Pfam" id="PF03446"/>
    </source>
</evidence>
<dbReference type="GO" id="GO:0050661">
    <property type="term" value="F:NADP binding"/>
    <property type="evidence" value="ECO:0007669"/>
    <property type="project" value="InterPro"/>
</dbReference>
<evidence type="ECO:0000313" key="4">
    <source>
        <dbReference type="EMBL" id="TID26803.1"/>
    </source>
</evidence>
<dbReference type="PANTHER" id="PTHR43580">
    <property type="entry name" value="OXIDOREDUCTASE GLYR1-RELATED"/>
    <property type="match status" value="1"/>
</dbReference>
<dbReference type="Gene3D" id="3.40.50.720">
    <property type="entry name" value="NAD(P)-binding Rossmann-like Domain"/>
    <property type="match status" value="1"/>
</dbReference>
<feature type="domain" description="Phosphogluconate dehydrogenase NAD-binding putative C-terminal" evidence="3">
    <location>
        <begin position="216"/>
        <end position="286"/>
    </location>
</feature>
<feature type="domain" description="6-phosphogluconate dehydrogenase NADP-binding" evidence="2">
    <location>
        <begin position="8"/>
        <end position="138"/>
    </location>
</feature>
<sequence>MATPLASVGIISIGEMGLGVAKLLIANNYQVLTNLAGRSAATKTRVESASISVVDTDSDLVSRSDYILSIVPPIDAKATADRIIKAQSSIPKRAQSNPLYYLDLNAIAPSTARSISDAFASHAKDIKLVDGGIIGGPPKPIPGSEETGSAAWNRPGICLSGPNPLAAAPKSGAHLADLLNSRHVGDDIGTASGLKCCYASLTKGFTALAIQSFSTASKLGVLPALQEYIQGSQPANNDKAKRGLTGMPPKSGRWVEEMREIGKTFGEDGGWSGANVFTQIAEVYEFIAKETELGKEHSLSRKRGKDVDDVVAAIGEGMAKKQKTN</sequence>
<dbReference type="Pfam" id="PF03446">
    <property type="entry name" value="NAD_binding_2"/>
    <property type="match status" value="1"/>
</dbReference>
<comment type="caution">
    <text evidence="4">The sequence shown here is derived from an EMBL/GenBank/DDBJ whole genome shotgun (WGS) entry which is preliminary data.</text>
</comment>
<reference evidence="4 5" key="1">
    <citation type="submission" date="2019-04" db="EMBL/GenBank/DDBJ databases">
        <title>High contiguity whole genome sequence and gene annotation resource for two Venturia nashicola isolates.</title>
        <authorList>
            <person name="Prokchorchik M."/>
            <person name="Won K."/>
            <person name="Lee Y."/>
            <person name="Choi E.D."/>
            <person name="Segonzac C."/>
            <person name="Sohn K.H."/>
        </authorList>
    </citation>
    <scope>NUCLEOTIDE SEQUENCE [LARGE SCALE GENOMIC DNA]</scope>
    <source>
        <strain evidence="4 5">PRI2</strain>
    </source>
</reference>
<dbReference type="GO" id="GO:0140673">
    <property type="term" value="P:transcription elongation-coupled chromatin remodeling"/>
    <property type="evidence" value="ECO:0007669"/>
    <property type="project" value="TreeGrafter"/>
</dbReference>
<dbReference type="InterPro" id="IPR015814">
    <property type="entry name" value="Pgluconate_DH_NAD-bd_C"/>
</dbReference>
<comment type="similarity">
    <text evidence="1">Belongs to the HIBADH-related family. NP60 subfamily.</text>
</comment>
<evidence type="ECO:0000313" key="5">
    <source>
        <dbReference type="Proteomes" id="UP000298493"/>
    </source>
</evidence>
<dbReference type="InterPro" id="IPR006115">
    <property type="entry name" value="6PGDH_NADP-bd"/>
</dbReference>
<dbReference type="Gene3D" id="1.10.1040.10">
    <property type="entry name" value="N-(1-d-carboxylethyl)-l-norvaline Dehydrogenase, domain 2"/>
    <property type="match status" value="1"/>
</dbReference>
<dbReference type="Proteomes" id="UP000298493">
    <property type="component" value="Unassembled WGS sequence"/>
</dbReference>